<feature type="region of interest" description="Disordered" evidence="1">
    <location>
        <begin position="101"/>
        <end position="122"/>
    </location>
</feature>
<proteinExistence type="predicted"/>
<feature type="compositionally biased region" description="Low complexity" evidence="1">
    <location>
        <begin position="171"/>
        <end position="199"/>
    </location>
</feature>
<name>V7PD19_PLAYE</name>
<evidence type="ECO:0000313" key="3">
    <source>
        <dbReference type="Proteomes" id="UP000018538"/>
    </source>
</evidence>
<dbReference type="Proteomes" id="UP000018538">
    <property type="component" value="Unassembled WGS sequence"/>
</dbReference>
<gene>
    <name evidence="2" type="ORF">YYC_04357</name>
</gene>
<sequence>MKNNEFENIDNEIKVKENLSDESSDTIYKNRFRFKKNSIQIKKNSLLKTKIKNTNLEGTIINDSKLNNIVQFNNKDENISCIENGVITKDIQNGELKKFSMKNKENKKNKENAENTKNKENAENTVVFTKLTSMQKKKSINDSDQNITNEIKNNKKKEKNVLIKNKHSDELNTSLNDKSSNNNTNTKSSLENISNLNKSKTNKKNEIHKNFIKNKHNIVNNNIHQIDSQNNSIETINYNTTTDKTDESPLSLLKKHGKLIKYINEIHMNNSEEIINLRNDFSTIKSDLNKIMNIISISQKAVSSLK</sequence>
<evidence type="ECO:0000256" key="1">
    <source>
        <dbReference type="SAM" id="MobiDB-lite"/>
    </source>
</evidence>
<dbReference type="OrthoDB" id="384054at2759"/>
<reference evidence="2 3" key="1">
    <citation type="submission" date="2013-11" db="EMBL/GenBank/DDBJ databases">
        <title>The Genome Sequence of Plasmodium yoelii 17X.</title>
        <authorList>
            <consortium name="The Broad Institute Genomics Platform"/>
            <consortium name="The Broad Institute Genome Sequencing Center for Infectious Disease"/>
            <person name="Neafsey D."/>
            <person name="Adams J."/>
            <person name="Walker B."/>
            <person name="Young S.K."/>
            <person name="Zeng Q."/>
            <person name="Gargeya S."/>
            <person name="Fitzgerald M."/>
            <person name="Haas B."/>
            <person name="Abouelleil A."/>
            <person name="Alvarado L."/>
            <person name="Chapman S.B."/>
            <person name="Gainer-Dewar J."/>
            <person name="Goldberg J."/>
            <person name="Griggs A."/>
            <person name="Gujja S."/>
            <person name="Hansen M."/>
            <person name="Howarth C."/>
            <person name="Imamovic A."/>
            <person name="Ireland A."/>
            <person name="Larimer J."/>
            <person name="McCowan C."/>
            <person name="Murphy C."/>
            <person name="Pearson M."/>
            <person name="Poon T.W."/>
            <person name="Priest M."/>
            <person name="Roberts A."/>
            <person name="Saif S."/>
            <person name="Shea T."/>
            <person name="Sykes S."/>
            <person name="Wortman J."/>
            <person name="Nusbaum C."/>
            <person name="Birren B."/>
        </authorList>
    </citation>
    <scope>NUCLEOTIDE SEQUENCE [LARGE SCALE GENOMIC DNA]</scope>
    <source>
        <strain evidence="2 3">17X</strain>
    </source>
</reference>
<dbReference type="AlphaFoldDB" id="V7PD19"/>
<organism evidence="2 3">
    <name type="scientific">Plasmodium yoelii 17X</name>
    <dbReference type="NCBI Taxonomy" id="1323249"/>
    <lineage>
        <taxon>Eukaryota</taxon>
        <taxon>Sar</taxon>
        <taxon>Alveolata</taxon>
        <taxon>Apicomplexa</taxon>
        <taxon>Aconoidasida</taxon>
        <taxon>Haemosporida</taxon>
        <taxon>Plasmodiidae</taxon>
        <taxon>Plasmodium</taxon>
        <taxon>Plasmodium (Vinckeia)</taxon>
    </lineage>
</organism>
<keyword evidence="3" id="KW-1185">Reference proteome</keyword>
<feature type="region of interest" description="Disordered" evidence="1">
    <location>
        <begin position="136"/>
        <end position="204"/>
    </location>
</feature>
<protein>
    <submittedName>
        <fullName evidence="2">Uncharacterized protein</fullName>
    </submittedName>
</protein>
<accession>V7PD19</accession>
<dbReference type="EMBL" id="KI635795">
    <property type="protein sequence ID" value="ETB57466.1"/>
    <property type="molecule type" value="Genomic_DNA"/>
</dbReference>
<evidence type="ECO:0000313" key="2">
    <source>
        <dbReference type="EMBL" id="ETB57466.1"/>
    </source>
</evidence>